<keyword evidence="1" id="KW-0472">Membrane</keyword>
<proteinExistence type="predicted"/>
<evidence type="ECO:0000313" key="3">
    <source>
        <dbReference type="Proteomes" id="UP000315295"/>
    </source>
</evidence>
<organism evidence="2 3">
    <name type="scientific">Malus baccata</name>
    <name type="common">Siberian crab apple</name>
    <name type="synonym">Pyrus baccata</name>
    <dbReference type="NCBI Taxonomy" id="106549"/>
    <lineage>
        <taxon>Eukaryota</taxon>
        <taxon>Viridiplantae</taxon>
        <taxon>Streptophyta</taxon>
        <taxon>Embryophyta</taxon>
        <taxon>Tracheophyta</taxon>
        <taxon>Spermatophyta</taxon>
        <taxon>Magnoliopsida</taxon>
        <taxon>eudicotyledons</taxon>
        <taxon>Gunneridae</taxon>
        <taxon>Pentapetalae</taxon>
        <taxon>rosids</taxon>
        <taxon>fabids</taxon>
        <taxon>Rosales</taxon>
        <taxon>Rosaceae</taxon>
        <taxon>Amygdaloideae</taxon>
        <taxon>Maleae</taxon>
        <taxon>Malus</taxon>
    </lineage>
</organism>
<feature type="transmembrane region" description="Helical" evidence="1">
    <location>
        <begin position="21"/>
        <end position="41"/>
    </location>
</feature>
<protein>
    <submittedName>
        <fullName evidence="2">Uncharacterized protein</fullName>
    </submittedName>
</protein>
<reference evidence="2 3" key="1">
    <citation type="journal article" date="2019" name="G3 (Bethesda)">
        <title>Sequencing of a Wild Apple (Malus baccata) Genome Unravels the Differences Between Cultivated and Wild Apple Species Regarding Disease Resistance and Cold Tolerance.</title>
        <authorList>
            <person name="Chen X."/>
        </authorList>
    </citation>
    <scope>NUCLEOTIDE SEQUENCE [LARGE SCALE GENOMIC DNA]</scope>
    <source>
        <strain evidence="3">cv. Shandingzi</strain>
        <tissue evidence="2">Leaves</tissue>
    </source>
</reference>
<accession>A0A540MQ43</accession>
<dbReference type="Proteomes" id="UP000315295">
    <property type="component" value="Unassembled WGS sequence"/>
</dbReference>
<evidence type="ECO:0000256" key="1">
    <source>
        <dbReference type="SAM" id="Phobius"/>
    </source>
</evidence>
<keyword evidence="1" id="KW-0812">Transmembrane</keyword>
<comment type="caution">
    <text evidence="2">The sequence shown here is derived from an EMBL/GenBank/DDBJ whole genome shotgun (WGS) entry which is preliminary data.</text>
</comment>
<keyword evidence="3" id="KW-1185">Reference proteome</keyword>
<keyword evidence="1" id="KW-1133">Transmembrane helix</keyword>
<gene>
    <name evidence="2" type="ORF">C1H46_013448</name>
</gene>
<sequence length="60" mass="6808">MQARRKFIMQRPCHMVQVSTWIMGAGTDAAVAVLLFASFIWPLEMFNAVTPQISQVLQIK</sequence>
<dbReference type="AlphaFoldDB" id="A0A540MQ43"/>
<evidence type="ECO:0000313" key="2">
    <source>
        <dbReference type="EMBL" id="TQE00908.1"/>
    </source>
</evidence>
<name>A0A540MQ43_MALBA</name>
<dbReference type="EMBL" id="VIEB01000204">
    <property type="protein sequence ID" value="TQE00908.1"/>
    <property type="molecule type" value="Genomic_DNA"/>
</dbReference>